<comment type="caution">
    <text evidence="1">The sequence shown here is derived from an EMBL/GenBank/DDBJ whole genome shotgun (WGS) entry which is preliminary data.</text>
</comment>
<keyword evidence="2" id="KW-1185">Reference proteome</keyword>
<dbReference type="AlphaFoldDB" id="A0A023B9L1"/>
<gene>
    <name evidence="1" type="ORF">GNI_049750</name>
</gene>
<name>A0A023B9L1_GRENI</name>
<evidence type="ECO:0000313" key="1">
    <source>
        <dbReference type="EMBL" id="EZG72998.1"/>
    </source>
</evidence>
<dbReference type="RefSeq" id="XP_011129693.1">
    <property type="nucleotide sequence ID" value="XM_011131391.1"/>
</dbReference>
<evidence type="ECO:0000313" key="2">
    <source>
        <dbReference type="Proteomes" id="UP000019763"/>
    </source>
</evidence>
<accession>A0A023B9L1</accession>
<dbReference type="VEuPathDB" id="CryptoDB:GNI_049750"/>
<proteinExistence type="predicted"/>
<dbReference type="Proteomes" id="UP000019763">
    <property type="component" value="Unassembled WGS sequence"/>
</dbReference>
<dbReference type="GeneID" id="22911815"/>
<reference evidence="1" key="1">
    <citation type="submission" date="2013-12" db="EMBL/GenBank/DDBJ databases">
        <authorList>
            <person name="Omoto C.K."/>
            <person name="Sibley D."/>
            <person name="Venepally P."/>
            <person name="Hadjithomas M."/>
            <person name="Karamycheva S."/>
            <person name="Brunk B."/>
            <person name="Roos D."/>
            <person name="Caler E."/>
            <person name="Lorenzi H."/>
        </authorList>
    </citation>
    <scope>NUCLEOTIDE SEQUENCE</scope>
</reference>
<sequence length="356" mass="39096">MERLNDSSDDALASSLFRGTLTALELQSLESQLREARRNDDVVSIYTADVINDITGDQDVPVLPDVNMLLWRSQGAEAACAVSDECIVIRMTKLQLPWIVGYRLCTEVSHHVQIAAVTKGSCAIKTIDVREQVPEIKKGRKLYFDVLLDEAWVLPVSDCLGGVGTILEVVIGDQQWSTESLDLPNAPYPNPCPRSVWFKDIRTSPPFGRAPLTSVGHGASGSIYFTFHYVRGIGGRASSGRNGSPVTSCRGATGHGVMGHGCKSQQLRCAVRKGAHKSSHLDKLLKKLWWDMAPPSQGQLETEEWLSQVPEGLSAVDFFLSRPSSNCLWSWARGKWKQGHVSQPAGILTLIVKFLN</sequence>
<organism evidence="1 2">
    <name type="scientific">Gregarina niphandrodes</name>
    <name type="common">Septate eugregarine</name>
    <dbReference type="NCBI Taxonomy" id="110365"/>
    <lineage>
        <taxon>Eukaryota</taxon>
        <taxon>Sar</taxon>
        <taxon>Alveolata</taxon>
        <taxon>Apicomplexa</taxon>
        <taxon>Conoidasida</taxon>
        <taxon>Gregarinasina</taxon>
        <taxon>Eugregarinorida</taxon>
        <taxon>Gregarinidae</taxon>
        <taxon>Gregarina</taxon>
    </lineage>
</organism>
<dbReference type="EMBL" id="AFNH02000384">
    <property type="protein sequence ID" value="EZG72998.1"/>
    <property type="molecule type" value="Genomic_DNA"/>
</dbReference>
<protein>
    <submittedName>
        <fullName evidence="1">Uncharacterized protein</fullName>
    </submittedName>
</protein>